<organismHost>
    <name type="scientific">Pseudomonas aeruginosa</name>
    <dbReference type="NCBI Taxonomy" id="287"/>
</organismHost>
<dbReference type="OrthoDB" id="20314at10239"/>
<evidence type="ECO:0000313" key="2">
    <source>
        <dbReference type="Proteomes" id="UP000008388"/>
    </source>
</evidence>
<name>F8SK24_BPPA3</name>
<dbReference type="EMBL" id="HQ630627">
    <property type="protein sequence ID" value="AEH03574.1"/>
    <property type="molecule type" value="Genomic_DNA"/>
</dbReference>
<protein>
    <submittedName>
        <fullName evidence="1">Virion structural protein</fullName>
    </submittedName>
</protein>
<dbReference type="Proteomes" id="UP000008388">
    <property type="component" value="Segment"/>
</dbReference>
<sequence>MAIADFRVKLEFLKGVLSNYQNLITNKFATVRDRLNAHTSATGNVHDMEAEDIGLGQVPNYPPATTQQATDGISNNSLMTPKRVDDYVATNIFQVIETAFNDAADRL</sequence>
<gene>
    <name evidence="1" type="primary">151</name>
</gene>
<organism evidence="1 2">
    <name type="scientific">Pseudomonas phage PhiPA3</name>
    <name type="common">Pseudomonas aeruginosa phage PhiPA3</name>
    <dbReference type="NCBI Taxonomy" id="998086"/>
    <lineage>
        <taxon>Viruses</taxon>
        <taxon>Duplodnaviria</taxon>
        <taxon>Heunggongvirae</taxon>
        <taxon>Uroviricota</taxon>
        <taxon>Caudoviricetes</taxon>
        <taxon>Chimalliviridae</taxon>
        <taxon>Miltoncavirus</taxon>
        <taxon>Miltoncavirus PhiPA3</taxon>
    </lineage>
</organism>
<reference evidence="1 2" key="1">
    <citation type="journal article" date="2011" name="Microbiology">
        <title>The Pseudomonas aeruginosa generalized transducing phage phiPA3 is a new member of the phiKZ-like group of 'jumbo' phages, and infects model laboratory strains and clinical isolates from cystic fibrosis patients.</title>
        <authorList>
            <person name="Monson R."/>
            <person name="Foulds I."/>
            <person name="Foweraker J."/>
            <person name="Welch M."/>
            <person name="Salmond G.P."/>
        </authorList>
    </citation>
    <scope>NUCLEOTIDE SEQUENCE [LARGE SCALE GENOMIC DNA]</scope>
</reference>
<accession>F8SK24</accession>
<keyword evidence="2" id="KW-1185">Reference proteome</keyword>
<proteinExistence type="predicted"/>
<dbReference type="GeneID" id="26643679"/>
<dbReference type="KEGG" id="vg:26643679"/>
<dbReference type="RefSeq" id="YP_009217230.1">
    <property type="nucleotide sequence ID" value="NC_028999.1"/>
</dbReference>
<evidence type="ECO:0000313" key="1">
    <source>
        <dbReference type="EMBL" id="AEH03574.1"/>
    </source>
</evidence>